<reference evidence="6 7" key="1">
    <citation type="submission" date="2020-08" db="EMBL/GenBank/DDBJ databases">
        <title>Genomic Encyclopedia of Type Strains, Phase IV (KMG-IV): sequencing the most valuable type-strain genomes for metagenomic binning, comparative biology and taxonomic classification.</title>
        <authorList>
            <person name="Goeker M."/>
        </authorList>
    </citation>
    <scope>NUCLEOTIDE SEQUENCE [LARGE SCALE GENOMIC DNA]</scope>
    <source>
        <strain evidence="6 7">DSM 24163</strain>
    </source>
</reference>
<dbReference type="Pfam" id="PF00246">
    <property type="entry name" value="Peptidase_M14"/>
    <property type="match status" value="1"/>
</dbReference>
<dbReference type="PROSITE" id="PS52035">
    <property type="entry name" value="PEPTIDASE_M14"/>
    <property type="match status" value="1"/>
</dbReference>
<evidence type="ECO:0000256" key="3">
    <source>
        <dbReference type="PROSITE-ProRule" id="PRU01379"/>
    </source>
</evidence>
<dbReference type="GO" id="GO:0004181">
    <property type="term" value="F:metallocarboxypeptidase activity"/>
    <property type="evidence" value="ECO:0007669"/>
    <property type="project" value="InterPro"/>
</dbReference>
<gene>
    <name evidence="6" type="ORF">HNQ52_002102</name>
</gene>
<evidence type="ECO:0000313" key="6">
    <source>
        <dbReference type="EMBL" id="MBB5208560.1"/>
    </source>
</evidence>
<dbReference type="AlphaFoldDB" id="A0A7W8D875"/>
<organism evidence="6 7">
    <name type="scientific">Chiayiivirga flava</name>
    <dbReference type="NCBI Taxonomy" id="659595"/>
    <lineage>
        <taxon>Bacteria</taxon>
        <taxon>Pseudomonadati</taxon>
        <taxon>Pseudomonadota</taxon>
        <taxon>Gammaproteobacteria</taxon>
        <taxon>Lysobacterales</taxon>
        <taxon>Lysobacteraceae</taxon>
        <taxon>Chiayiivirga</taxon>
    </lineage>
</organism>
<dbReference type="PANTHER" id="PTHR11705">
    <property type="entry name" value="PROTEASE FAMILY M14 CARBOXYPEPTIDASE A,B"/>
    <property type="match status" value="1"/>
</dbReference>
<evidence type="ECO:0000256" key="1">
    <source>
        <dbReference type="ARBA" id="ARBA00001947"/>
    </source>
</evidence>
<feature type="active site" description="Proton donor/acceptor" evidence="3">
    <location>
        <position position="294"/>
    </location>
</feature>
<dbReference type="SUPFAM" id="SSF53187">
    <property type="entry name" value="Zn-dependent exopeptidases"/>
    <property type="match status" value="1"/>
</dbReference>
<evidence type="ECO:0000259" key="5">
    <source>
        <dbReference type="PROSITE" id="PS52035"/>
    </source>
</evidence>
<dbReference type="Gene3D" id="3.40.630.10">
    <property type="entry name" value="Zn peptidases"/>
    <property type="match status" value="1"/>
</dbReference>
<dbReference type="GO" id="GO:0005615">
    <property type="term" value="C:extracellular space"/>
    <property type="evidence" value="ECO:0007669"/>
    <property type="project" value="TreeGrafter"/>
</dbReference>
<dbReference type="PANTHER" id="PTHR11705:SF145">
    <property type="entry name" value="PEPTIDASE M14 CARBOXYPEPTIDASE A DOMAIN-CONTAINING PROTEIN"/>
    <property type="match status" value="1"/>
</dbReference>
<dbReference type="CDD" id="cd06241">
    <property type="entry name" value="M14-like"/>
    <property type="match status" value="1"/>
</dbReference>
<name>A0A7W8D875_9GAMM</name>
<feature type="domain" description="Peptidase M14" evidence="5">
    <location>
        <begin position="36"/>
        <end position="319"/>
    </location>
</feature>
<evidence type="ECO:0000256" key="2">
    <source>
        <dbReference type="ARBA" id="ARBA00005988"/>
    </source>
</evidence>
<sequence>MPTLRTLVAATCVALLPALSPANDLATLGERSAYRQTGRYDETVALCEAFAQRHPDAVRCETFGTTPEGRPMKLLVVSRSGALDPAAARAKQLPVVQFQAGIHAGEIDGKDAGFLALREVLDGDAARGALDKVVVLFVPVFNVDGHERFGRWNRPNQNGPEAMGWRTTAQNFNLNRDYVKVDAPEMQAMLALANRWEPILTVDLHVTDGAKFEHDMSVQTEPLYAGDAGLRTAGKALTADLLRTLTAQGSLPLAFYPSFVKSDDPMSGFADSVSAARFSTGYYWLRNRFGMLLETHSWKPYPVRVRITRNLIVDTLALAARDGASWLRAAGAADAAASELGGTPVALEYAPGDAVRTIAFRGYEYTRMPSEISGTLMTRYDDSKPQVWNVPMRDDMRPSLAIEAPRGGYVVPAAFADLVARKLDAHAIAYRRLDVAGRAVPLQTFRATKTTFAAAPLESHQTLVLEGEWREERRDVGAGALFVPIAQPKSRLLMTLLEPRARDSLAAWGFFNQAFEQKEYMEAYVAEDVARVQLAADPALREEFARKLDADAAFAADPNARLDFFYRRHSAYDERLNLYPVMRSERVLD</sequence>
<evidence type="ECO:0000313" key="7">
    <source>
        <dbReference type="Proteomes" id="UP000521199"/>
    </source>
</evidence>
<dbReference type="GO" id="GO:0006508">
    <property type="term" value="P:proteolysis"/>
    <property type="evidence" value="ECO:0007669"/>
    <property type="project" value="InterPro"/>
</dbReference>
<comment type="cofactor">
    <cofactor evidence="1">
        <name>Zn(2+)</name>
        <dbReference type="ChEBI" id="CHEBI:29105"/>
    </cofactor>
</comment>
<protein>
    <recommendedName>
        <fullName evidence="5">Peptidase M14 domain-containing protein</fullName>
    </recommendedName>
</protein>
<keyword evidence="4" id="KW-0732">Signal</keyword>
<feature type="chain" id="PRO_5030635996" description="Peptidase M14 domain-containing protein" evidence="4">
    <location>
        <begin position="23"/>
        <end position="589"/>
    </location>
</feature>
<comment type="caution">
    <text evidence="6">The sequence shown here is derived from an EMBL/GenBank/DDBJ whole genome shotgun (WGS) entry which is preliminary data.</text>
</comment>
<dbReference type="Proteomes" id="UP000521199">
    <property type="component" value="Unassembled WGS sequence"/>
</dbReference>
<evidence type="ECO:0000256" key="4">
    <source>
        <dbReference type="SAM" id="SignalP"/>
    </source>
</evidence>
<comment type="similarity">
    <text evidence="2 3">Belongs to the peptidase M14 family.</text>
</comment>
<dbReference type="GO" id="GO:0008270">
    <property type="term" value="F:zinc ion binding"/>
    <property type="evidence" value="ECO:0007669"/>
    <property type="project" value="InterPro"/>
</dbReference>
<dbReference type="RefSeq" id="WP_183961082.1">
    <property type="nucleotide sequence ID" value="NZ_JACHHP010000003.1"/>
</dbReference>
<feature type="signal peptide" evidence="4">
    <location>
        <begin position="1"/>
        <end position="22"/>
    </location>
</feature>
<dbReference type="SMART" id="SM00631">
    <property type="entry name" value="Zn_pept"/>
    <property type="match status" value="1"/>
</dbReference>
<dbReference type="EMBL" id="JACHHP010000003">
    <property type="protein sequence ID" value="MBB5208560.1"/>
    <property type="molecule type" value="Genomic_DNA"/>
</dbReference>
<keyword evidence="7" id="KW-1185">Reference proteome</keyword>
<proteinExistence type="inferred from homology"/>
<accession>A0A7W8D875</accession>
<dbReference type="InterPro" id="IPR000834">
    <property type="entry name" value="Peptidase_M14"/>
</dbReference>